<name>A0ABX0J5M4_9BACL</name>
<dbReference type="Proteomes" id="UP001165962">
    <property type="component" value="Unassembled WGS sequence"/>
</dbReference>
<evidence type="ECO:0008006" key="3">
    <source>
        <dbReference type="Google" id="ProtNLM"/>
    </source>
</evidence>
<sequence>MNIMKNERGAALILVLFLVAIVGLLSTPLIMSTLQGANNTVKGETKEQAYYIAETGALVANRIMLEAVGRAVDPINLGPNNVARMVEDLNAQGNFLYNNTNKPVWTIPIVGARDCSDTFAINSAGTSNRAHITSTQNINLTLVCTQAIAQAVTPIPTPTPTPTPTQSKYTDPATGIFGAEGVSGAITPTPSYYGAPVGYSEDKLGSQDGTSVTRIKTITAQQFATQFNEYFDAQMVIRPLPREPLTPLIPFPLTLSGNTLTVNYRQPVVYDSTLNIVPASYTLTPGTKTISSSQSSALHTGNITISGSNQTVTITGDIVSGNDIILDCNNCIINVTGNMVAKNEIRMTNWNETIQISGNMVSGGQMSFNTVALLSVGRSLSTQKNIDFTNTLNQLNVKDSVIVGTPVSGNDGIRFSGIDALKIDGYFSSLTAINFSNTLGNIAPPNKVGLSIITGKDFIINSFTRLDVGKNISSLTKVNFANTLDTINVLDGSIISGGDVVFNAVKQLHVAGDISSKLKVNFSNTIEYLKMTGSGSILSGSETVFNAIKDISMTGSISTPGNVNFSNTIEKMAMTGSIYTGGTLTFNAITSMDTGNIYATALVTNNTISDMDIKGSILTKGSLNFKSIGNMTVSDFMGAIGSITFSSGLGTSPKPLFGGITTGGNINFADWAKNDKNAWINLEYHPPANATAGGGTLPTPTPLPVPDPVIPSRPTISVDAWTVSRK</sequence>
<comment type="caution">
    <text evidence="1">The sequence shown here is derived from an EMBL/GenBank/DDBJ whole genome shotgun (WGS) entry which is preliminary data.</text>
</comment>
<protein>
    <recommendedName>
        <fullName evidence="3">Type 4 fimbrial biogenesis protein PilX N-terminal domain-containing protein</fullName>
    </recommendedName>
</protein>
<reference evidence="1" key="1">
    <citation type="submission" date="2020-03" db="EMBL/GenBank/DDBJ databases">
        <title>Draft sequencing of Paenibacilllus sp. S3N08.</title>
        <authorList>
            <person name="Kim D.-U."/>
        </authorList>
    </citation>
    <scope>NUCLEOTIDE SEQUENCE</scope>
    <source>
        <strain evidence="1">S3N08</strain>
    </source>
</reference>
<proteinExistence type="predicted"/>
<accession>A0ABX0J5M4</accession>
<evidence type="ECO:0000313" key="1">
    <source>
        <dbReference type="EMBL" id="NHN30730.1"/>
    </source>
</evidence>
<dbReference type="EMBL" id="JAAOIW010000004">
    <property type="protein sequence ID" value="NHN30730.1"/>
    <property type="molecule type" value="Genomic_DNA"/>
</dbReference>
<keyword evidence="2" id="KW-1185">Reference proteome</keyword>
<organism evidence="1 2">
    <name type="scientific">Paenibacillus agricola</name>
    <dbReference type="NCBI Taxonomy" id="2716264"/>
    <lineage>
        <taxon>Bacteria</taxon>
        <taxon>Bacillati</taxon>
        <taxon>Bacillota</taxon>
        <taxon>Bacilli</taxon>
        <taxon>Bacillales</taxon>
        <taxon>Paenibacillaceae</taxon>
        <taxon>Paenibacillus</taxon>
    </lineage>
</organism>
<gene>
    <name evidence="1" type="ORF">G9U52_12890</name>
</gene>
<evidence type="ECO:0000313" key="2">
    <source>
        <dbReference type="Proteomes" id="UP001165962"/>
    </source>
</evidence>